<feature type="region of interest" description="Disordered" evidence="1">
    <location>
        <begin position="1"/>
        <end position="56"/>
    </location>
</feature>
<organism evidence="2 3">
    <name type="scientific">Favolaschia claudopus</name>
    <dbReference type="NCBI Taxonomy" id="2862362"/>
    <lineage>
        <taxon>Eukaryota</taxon>
        <taxon>Fungi</taxon>
        <taxon>Dikarya</taxon>
        <taxon>Basidiomycota</taxon>
        <taxon>Agaricomycotina</taxon>
        <taxon>Agaricomycetes</taxon>
        <taxon>Agaricomycetidae</taxon>
        <taxon>Agaricales</taxon>
        <taxon>Marasmiineae</taxon>
        <taxon>Mycenaceae</taxon>
        <taxon>Favolaschia</taxon>
    </lineage>
</organism>
<evidence type="ECO:0000313" key="3">
    <source>
        <dbReference type="Proteomes" id="UP001362999"/>
    </source>
</evidence>
<feature type="compositionally biased region" description="Basic residues" evidence="1">
    <location>
        <begin position="233"/>
        <end position="242"/>
    </location>
</feature>
<sequence length="301" mass="33049">MDRLSCIREGLGRPRGKRWHHAVGLRGERGSPAQRSGSGVENPSRPGRRPKPKYKIGSSTQWCAAKIELPFSSSGSSTQWCAAKIDEDVNLAGSSPETGKKLEGKKYIHGDKGSVPVKPVLPQQRAQHLQKQVASVGTVMSHVTKVPGAGLMSISVLLEQNLCLHVSGAGPDGWGFPPQTPTAARGFPLAAEAHCVVPALAARPSSPSLIQERRSIKGSGRGNRRETGEKRAKTSKKKKKERRKGELQENFAASTQMLREFKQLYFGMILNVYISNKLYKYYHSFTEQHQSSIKNAKLWVS</sequence>
<proteinExistence type="predicted"/>
<feature type="region of interest" description="Disordered" evidence="1">
    <location>
        <begin position="206"/>
        <end position="248"/>
    </location>
</feature>
<feature type="compositionally biased region" description="Basic and acidic residues" evidence="1">
    <location>
        <begin position="223"/>
        <end position="232"/>
    </location>
</feature>
<evidence type="ECO:0000313" key="2">
    <source>
        <dbReference type="EMBL" id="KAK6972063.1"/>
    </source>
</evidence>
<evidence type="ECO:0000256" key="1">
    <source>
        <dbReference type="SAM" id="MobiDB-lite"/>
    </source>
</evidence>
<feature type="compositionally biased region" description="Basic and acidic residues" evidence="1">
    <location>
        <begin position="1"/>
        <end position="12"/>
    </location>
</feature>
<accession>A0AAV9Z622</accession>
<feature type="compositionally biased region" description="Basic residues" evidence="1">
    <location>
        <begin position="14"/>
        <end position="23"/>
    </location>
</feature>
<dbReference type="AlphaFoldDB" id="A0AAV9Z622"/>
<gene>
    <name evidence="2" type="ORF">R3P38DRAFT_2812815</name>
</gene>
<protein>
    <submittedName>
        <fullName evidence="2">Uncharacterized protein</fullName>
    </submittedName>
</protein>
<comment type="caution">
    <text evidence="2">The sequence shown here is derived from an EMBL/GenBank/DDBJ whole genome shotgun (WGS) entry which is preliminary data.</text>
</comment>
<dbReference type="EMBL" id="JAWWNJ010000195">
    <property type="protein sequence ID" value="KAK6972063.1"/>
    <property type="molecule type" value="Genomic_DNA"/>
</dbReference>
<dbReference type="Proteomes" id="UP001362999">
    <property type="component" value="Unassembled WGS sequence"/>
</dbReference>
<keyword evidence="3" id="KW-1185">Reference proteome</keyword>
<name>A0AAV9Z622_9AGAR</name>
<reference evidence="2 3" key="1">
    <citation type="journal article" date="2024" name="J Genomics">
        <title>Draft genome sequencing and assembly of Favolaschia claudopus CIRM-BRFM 2984 isolated from oak limbs.</title>
        <authorList>
            <person name="Navarro D."/>
            <person name="Drula E."/>
            <person name="Chaduli D."/>
            <person name="Cazenave R."/>
            <person name="Ahrendt S."/>
            <person name="Wang J."/>
            <person name="Lipzen A."/>
            <person name="Daum C."/>
            <person name="Barry K."/>
            <person name="Grigoriev I.V."/>
            <person name="Favel A."/>
            <person name="Rosso M.N."/>
            <person name="Martin F."/>
        </authorList>
    </citation>
    <scope>NUCLEOTIDE SEQUENCE [LARGE SCALE GENOMIC DNA]</scope>
    <source>
        <strain evidence="2 3">CIRM-BRFM 2984</strain>
    </source>
</reference>